<keyword evidence="4" id="KW-0378">Hydrolase</keyword>
<dbReference type="Proteomes" id="UP000184474">
    <property type="component" value="Unassembled WGS sequence"/>
</dbReference>
<evidence type="ECO:0000259" key="7">
    <source>
        <dbReference type="Pfam" id="PF01435"/>
    </source>
</evidence>
<evidence type="ECO:0000313" key="8">
    <source>
        <dbReference type="EMBL" id="SHJ78715.1"/>
    </source>
</evidence>
<dbReference type="EMBL" id="FRAA01000001">
    <property type="protein sequence ID" value="SHJ78715.1"/>
    <property type="molecule type" value="Genomic_DNA"/>
</dbReference>
<sequence length="468" mass="51691">MRIIILTFLVSFSLQVMGQEKSLSEKIGKATLEQVKSSMGIYEDEELLSFVMTVGKKLEAQMGDKKKYDFKYYLVDTEDPNAFATAGGYVFVTRGLLAIIDTEDELAGVLGHEFSHVLLNHSEKKLARKIVPTLLELPGNIVGALFSETVGALLNAPIELTSNTVGSAFDRGQENQADKAGLALAAKAGFDPEALASALTKLEFYVTTLSGKKSSFSLFDDHPLTDKRLKNLSEELSVMPDFEGTDESILSDLDGLVVGQNPRNGVVTSDNKFLHPDMNFAMQLPTDWRTKNTPESLTAVDQITRAALVLGFDGKHETPKAAYKDYVKELKGKKGLMLTVDKKKDVNGFEAVELFVESGKDKIVITWIKFGEMEGVLQLLGTANKEAQMDSVLASINSFNTITDSERDQVVTTRLRYEAAPDMTVSEYAVQKNLTDHLVLLEVINSTTKDERVKGEFIKFVEEEPYKP</sequence>
<keyword evidence="5" id="KW-0862">Zinc</keyword>
<dbReference type="RefSeq" id="WP_073120392.1">
    <property type="nucleotide sequence ID" value="NZ_FRAA01000001.1"/>
</dbReference>
<keyword evidence="6" id="KW-0482">Metalloprotease</keyword>
<keyword evidence="2 8" id="KW-0645">Protease</keyword>
<dbReference type="InterPro" id="IPR051156">
    <property type="entry name" value="Mito/Outer_Membr_Metalloprot"/>
</dbReference>
<evidence type="ECO:0000256" key="1">
    <source>
        <dbReference type="ARBA" id="ARBA00001947"/>
    </source>
</evidence>
<name>A0A1M6M5H0_REIAG</name>
<accession>A0A1M6M5H0</accession>
<evidence type="ECO:0000256" key="3">
    <source>
        <dbReference type="ARBA" id="ARBA00022723"/>
    </source>
</evidence>
<evidence type="ECO:0000256" key="2">
    <source>
        <dbReference type="ARBA" id="ARBA00022670"/>
    </source>
</evidence>
<gene>
    <name evidence="8" type="ORF">SAMN04488028_1011235</name>
</gene>
<evidence type="ECO:0000256" key="5">
    <source>
        <dbReference type="ARBA" id="ARBA00022833"/>
    </source>
</evidence>
<dbReference type="GO" id="GO:0046872">
    <property type="term" value="F:metal ion binding"/>
    <property type="evidence" value="ECO:0007669"/>
    <property type="project" value="UniProtKB-KW"/>
</dbReference>
<reference evidence="9" key="1">
    <citation type="submission" date="2016-11" db="EMBL/GenBank/DDBJ databases">
        <authorList>
            <person name="Varghese N."/>
            <person name="Submissions S."/>
        </authorList>
    </citation>
    <scope>NUCLEOTIDE SEQUENCE [LARGE SCALE GENOMIC DNA]</scope>
    <source>
        <strain evidence="9">DSM 26134</strain>
    </source>
</reference>
<dbReference type="Gene3D" id="3.30.2010.10">
    <property type="entry name" value="Metalloproteases ('zincins'), catalytic domain"/>
    <property type="match status" value="1"/>
</dbReference>
<comment type="cofactor">
    <cofactor evidence="1">
        <name>Zn(2+)</name>
        <dbReference type="ChEBI" id="CHEBI:29105"/>
    </cofactor>
</comment>
<dbReference type="Pfam" id="PF01435">
    <property type="entry name" value="Peptidase_M48"/>
    <property type="match status" value="1"/>
</dbReference>
<dbReference type="PANTHER" id="PTHR22726">
    <property type="entry name" value="METALLOENDOPEPTIDASE OMA1"/>
    <property type="match status" value="1"/>
</dbReference>
<keyword evidence="9" id="KW-1185">Reference proteome</keyword>
<dbReference type="AlphaFoldDB" id="A0A1M6M5H0"/>
<dbReference type="GO" id="GO:0051603">
    <property type="term" value="P:proteolysis involved in protein catabolic process"/>
    <property type="evidence" value="ECO:0007669"/>
    <property type="project" value="TreeGrafter"/>
</dbReference>
<feature type="domain" description="Peptidase M48" evidence="7">
    <location>
        <begin position="59"/>
        <end position="235"/>
    </location>
</feature>
<proteinExistence type="predicted"/>
<evidence type="ECO:0000256" key="6">
    <source>
        <dbReference type="ARBA" id="ARBA00023049"/>
    </source>
</evidence>
<organism evidence="8 9">
    <name type="scientific">Reichenbachiella agariperforans</name>
    <dbReference type="NCBI Taxonomy" id="156994"/>
    <lineage>
        <taxon>Bacteria</taxon>
        <taxon>Pseudomonadati</taxon>
        <taxon>Bacteroidota</taxon>
        <taxon>Cytophagia</taxon>
        <taxon>Cytophagales</taxon>
        <taxon>Reichenbachiellaceae</taxon>
        <taxon>Reichenbachiella</taxon>
    </lineage>
</organism>
<evidence type="ECO:0000313" key="9">
    <source>
        <dbReference type="Proteomes" id="UP000184474"/>
    </source>
</evidence>
<evidence type="ECO:0000256" key="4">
    <source>
        <dbReference type="ARBA" id="ARBA00022801"/>
    </source>
</evidence>
<dbReference type="GO" id="GO:0004222">
    <property type="term" value="F:metalloendopeptidase activity"/>
    <property type="evidence" value="ECO:0007669"/>
    <property type="project" value="InterPro"/>
</dbReference>
<dbReference type="PANTHER" id="PTHR22726:SF1">
    <property type="entry name" value="METALLOENDOPEPTIDASE OMA1, MITOCHONDRIAL"/>
    <property type="match status" value="1"/>
</dbReference>
<dbReference type="STRING" id="156994.SAMN04488028_1011235"/>
<keyword evidence="3" id="KW-0479">Metal-binding</keyword>
<dbReference type="InterPro" id="IPR001915">
    <property type="entry name" value="Peptidase_M48"/>
</dbReference>
<dbReference type="GO" id="GO:0016020">
    <property type="term" value="C:membrane"/>
    <property type="evidence" value="ECO:0007669"/>
    <property type="project" value="TreeGrafter"/>
</dbReference>
<protein>
    <submittedName>
        <fullName evidence="8">Putative Zn-dependent protease</fullName>
    </submittedName>
</protein>